<dbReference type="Proteomes" id="UP000475862">
    <property type="component" value="Unassembled WGS sequence"/>
</dbReference>
<evidence type="ECO:0000313" key="3">
    <source>
        <dbReference type="EMBL" id="KAE9543418.1"/>
    </source>
</evidence>
<dbReference type="AlphaFoldDB" id="A0A6G0U2S5"/>
<name>A0A6G0U2S5_APHGL</name>
<feature type="domain" description="C2H2-type" evidence="2">
    <location>
        <begin position="29"/>
        <end position="52"/>
    </location>
</feature>
<keyword evidence="1" id="KW-0862">Zinc</keyword>
<keyword evidence="1" id="KW-0479">Metal-binding</keyword>
<keyword evidence="4" id="KW-1185">Reference proteome</keyword>
<accession>A0A6G0U2S5</accession>
<evidence type="ECO:0000259" key="2">
    <source>
        <dbReference type="PROSITE" id="PS50157"/>
    </source>
</evidence>
<protein>
    <recommendedName>
        <fullName evidence="2">C2H2-type domain-containing protein</fullName>
    </recommendedName>
</protein>
<dbReference type="PROSITE" id="PS00028">
    <property type="entry name" value="ZINC_FINGER_C2H2_1"/>
    <property type="match status" value="2"/>
</dbReference>
<dbReference type="OrthoDB" id="6773055at2759"/>
<proteinExistence type="predicted"/>
<dbReference type="EMBL" id="VYZN01000008">
    <property type="protein sequence ID" value="KAE9543418.1"/>
    <property type="molecule type" value="Genomic_DNA"/>
</dbReference>
<dbReference type="InterPro" id="IPR013087">
    <property type="entry name" value="Znf_C2H2_type"/>
</dbReference>
<evidence type="ECO:0000313" key="4">
    <source>
        <dbReference type="Proteomes" id="UP000475862"/>
    </source>
</evidence>
<keyword evidence="1" id="KW-0863">Zinc-finger</keyword>
<gene>
    <name evidence="3" type="ORF">AGLY_002218</name>
</gene>
<dbReference type="SMART" id="SM00355">
    <property type="entry name" value="ZnF_C2H2"/>
    <property type="match status" value="2"/>
</dbReference>
<dbReference type="GO" id="GO:0008270">
    <property type="term" value="F:zinc ion binding"/>
    <property type="evidence" value="ECO:0007669"/>
    <property type="project" value="UniProtKB-KW"/>
</dbReference>
<dbReference type="SUPFAM" id="SSF57667">
    <property type="entry name" value="beta-beta-alpha zinc fingers"/>
    <property type="match status" value="1"/>
</dbReference>
<dbReference type="PANTHER" id="PTHR31511:SF12">
    <property type="entry name" value="RHO TERMINATION FACTOR N-TERMINAL DOMAIN-CONTAINING PROTEIN"/>
    <property type="match status" value="1"/>
</dbReference>
<sequence>MFKCVQCPSVFSAKRNLVAHQKKHEGVRFPCTVCALTFTYKTGLNKHLKRKHGIVPGLRQPYAQLDRPAAPIDAQPTRQSVIQIAPQIFVSDIPAGGSNEVSEDDLYMIAMDKYEKQQGAIKFKLKLEATYNRPNVPNSSENRAFKTSATEIFPKSNIEEILERAFIKLLTEEETYTSRGSGFTVETIDGLLLDRKRATINPQNNDQQCFKWAILAKHVAENLSDKYKYCVGNNYKQQEGRYNFDGITFPTPLSDITKFENNNLNVSVNVYGLDKKFQPPRKYPTYEVYPLRVVDEEKTNHFDLLLVTDNNLSHYIYISNFSCLIRAQKTKHTERVVFCKRCFTSFDNQIYKRKLNGEEALKQHKLICGAYKPILPKMPKEGDCVTTGMRGKTHRDTHLPFMLILRHC</sequence>
<dbReference type="PROSITE" id="PS50157">
    <property type="entry name" value="ZINC_FINGER_C2H2_2"/>
    <property type="match status" value="2"/>
</dbReference>
<dbReference type="Gene3D" id="3.30.160.60">
    <property type="entry name" value="Classic Zinc Finger"/>
    <property type="match status" value="1"/>
</dbReference>
<dbReference type="InterPro" id="IPR036236">
    <property type="entry name" value="Znf_C2H2_sf"/>
</dbReference>
<feature type="domain" description="C2H2-type" evidence="2">
    <location>
        <begin position="2"/>
        <end position="29"/>
    </location>
</feature>
<reference evidence="3 4" key="1">
    <citation type="submission" date="2019-08" db="EMBL/GenBank/DDBJ databases">
        <title>The genome of the soybean aphid Biotype 1, its phylome, world population structure and adaptation to the North American continent.</title>
        <authorList>
            <person name="Giordano R."/>
            <person name="Donthu R.K."/>
            <person name="Hernandez A.G."/>
            <person name="Wright C.L."/>
            <person name="Zimin A.V."/>
        </authorList>
    </citation>
    <scope>NUCLEOTIDE SEQUENCE [LARGE SCALE GENOMIC DNA]</scope>
    <source>
        <tissue evidence="3">Whole aphids</tissue>
    </source>
</reference>
<dbReference type="Pfam" id="PF00096">
    <property type="entry name" value="zf-C2H2"/>
    <property type="match status" value="2"/>
</dbReference>
<evidence type="ECO:0000256" key="1">
    <source>
        <dbReference type="PROSITE-ProRule" id="PRU00042"/>
    </source>
</evidence>
<organism evidence="3 4">
    <name type="scientific">Aphis glycines</name>
    <name type="common">Soybean aphid</name>
    <dbReference type="NCBI Taxonomy" id="307491"/>
    <lineage>
        <taxon>Eukaryota</taxon>
        <taxon>Metazoa</taxon>
        <taxon>Ecdysozoa</taxon>
        <taxon>Arthropoda</taxon>
        <taxon>Hexapoda</taxon>
        <taxon>Insecta</taxon>
        <taxon>Pterygota</taxon>
        <taxon>Neoptera</taxon>
        <taxon>Paraneoptera</taxon>
        <taxon>Hemiptera</taxon>
        <taxon>Sternorrhyncha</taxon>
        <taxon>Aphidomorpha</taxon>
        <taxon>Aphidoidea</taxon>
        <taxon>Aphididae</taxon>
        <taxon>Aphidini</taxon>
        <taxon>Aphis</taxon>
        <taxon>Aphis</taxon>
    </lineage>
</organism>
<dbReference type="PANTHER" id="PTHR31511">
    <property type="entry name" value="PROTEIN CBG23764"/>
    <property type="match status" value="1"/>
</dbReference>
<comment type="caution">
    <text evidence="3">The sequence shown here is derived from an EMBL/GenBank/DDBJ whole genome shotgun (WGS) entry which is preliminary data.</text>
</comment>